<keyword evidence="4" id="KW-0998">Cell outer membrane</keyword>
<name>A0A1L3FHI7_BRAJP</name>
<dbReference type="EMBL" id="CP017637">
    <property type="protein sequence ID" value="APG12786.1"/>
    <property type="molecule type" value="Genomic_DNA"/>
</dbReference>
<keyword evidence="2 6" id="KW-0732">Signal</keyword>
<reference evidence="8 9" key="1">
    <citation type="submission" date="2016-11" db="EMBL/GenBank/DDBJ databases">
        <title>Complete Genome Sequence of Bradyrhizobium sp. strain J5, an isolated from soybean nodule in Hokkaido.</title>
        <authorList>
            <person name="Kanehara K."/>
        </authorList>
    </citation>
    <scope>NUCLEOTIDE SEQUENCE [LARGE SCALE GENOMIC DNA]</scope>
    <source>
        <strain evidence="8 9">J5</strain>
    </source>
</reference>
<dbReference type="GO" id="GO:0009279">
    <property type="term" value="C:cell outer membrane"/>
    <property type="evidence" value="ECO:0007669"/>
    <property type="project" value="UniProtKB-SubCell"/>
</dbReference>
<keyword evidence="3" id="KW-0472">Membrane</keyword>
<dbReference type="Proteomes" id="UP000181962">
    <property type="component" value="Chromosome"/>
</dbReference>
<evidence type="ECO:0000256" key="4">
    <source>
        <dbReference type="ARBA" id="ARBA00023237"/>
    </source>
</evidence>
<evidence type="ECO:0000259" key="7">
    <source>
        <dbReference type="Pfam" id="PF13505"/>
    </source>
</evidence>
<evidence type="ECO:0000256" key="5">
    <source>
        <dbReference type="ARBA" id="ARBA00038306"/>
    </source>
</evidence>
<organism evidence="8 9">
    <name type="scientific">Bradyrhizobium japonicum</name>
    <dbReference type="NCBI Taxonomy" id="375"/>
    <lineage>
        <taxon>Bacteria</taxon>
        <taxon>Pseudomonadati</taxon>
        <taxon>Pseudomonadota</taxon>
        <taxon>Alphaproteobacteria</taxon>
        <taxon>Hyphomicrobiales</taxon>
        <taxon>Nitrobacteraceae</taxon>
        <taxon>Bradyrhizobium</taxon>
    </lineage>
</organism>
<dbReference type="PROSITE" id="PS51318">
    <property type="entry name" value="TAT"/>
    <property type="match status" value="1"/>
</dbReference>
<feature type="chain" id="PRO_5012769494" description="Outer membrane protein beta-barrel domain-containing protein" evidence="6">
    <location>
        <begin position="36"/>
        <end position="252"/>
    </location>
</feature>
<dbReference type="OrthoDB" id="9815357at2"/>
<evidence type="ECO:0000256" key="3">
    <source>
        <dbReference type="ARBA" id="ARBA00023136"/>
    </source>
</evidence>
<evidence type="ECO:0000256" key="2">
    <source>
        <dbReference type="ARBA" id="ARBA00022729"/>
    </source>
</evidence>
<accession>A0A1L3FHI7</accession>
<dbReference type="InterPro" id="IPR011250">
    <property type="entry name" value="OMP/PagP_B-barrel"/>
</dbReference>
<comment type="similarity">
    <text evidence="5">Belongs to the Omp25/RopB family.</text>
</comment>
<dbReference type="Gene3D" id="2.40.160.20">
    <property type="match status" value="1"/>
</dbReference>
<dbReference type="PANTHER" id="PTHR34001:SF3">
    <property type="entry name" value="BLL7405 PROTEIN"/>
    <property type="match status" value="1"/>
</dbReference>
<gene>
    <name evidence="8" type="ORF">BKD09_31045</name>
</gene>
<evidence type="ECO:0000313" key="9">
    <source>
        <dbReference type="Proteomes" id="UP000181962"/>
    </source>
</evidence>
<sequence length="252" mass="26681">MTISLSRSARRFLSCVAAVTPLLAAMPLTATSANAADMTVKAPVVAPVPLWNGFYIGAHGGYGMGSSRLVDPSFAFAQDRFTMDTKGALAGAQVGANWQFDNIVVGAELDLSWASIKGNRPFDPANPILSGLSVSYQAMATGTGRIGYAFDNVLAYAKGGVAWANVAYQAYVGTVAPLDVNHQRTGLTGGVGLEYALTSNLSARLEYDYLYFGPAAIALSTRISTQNVDHDLHLVKLGVNYRFNGDAIVARY</sequence>
<dbReference type="AlphaFoldDB" id="A0A1L3FHI7"/>
<evidence type="ECO:0000256" key="6">
    <source>
        <dbReference type="SAM" id="SignalP"/>
    </source>
</evidence>
<dbReference type="PANTHER" id="PTHR34001">
    <property type="entry name" value="BLL7405 PROTEIN"/>
    <property type="match status" value="1"/>
</dbReference>
<dbReference type="Pfam" id="PF13505">
    <property type="entry name" value="OMP_b-brl"/>
    <property type="match status" value="1"/>
</dbReference>
<evidence type="ECO:0000313" key="8">
    <source>
        <dbReference type="EMBL" id="APG12786.1"/>
    </source>
</evidence>
<dbReference type="RefSeq" id="WP_071915031.1">
    <property type="nucleotide sequence ID" value="NZ_CP017637.1"/>
</dbReference>
<comment type="subcellular location">
    <subcellularLocation>
        <location evidence="1">Cell outer membrane</location>
    </subcellularLocation>
</comment>
<evidence type="ECO:0000256" key="1">
    <source>
        <dbReference type="ARBA" id="ARBA00004442"/>
    </source>
</evidence>
<feature type="signal peptide" evidence="6">
    <location>
        <begin position="1"/>
        <end position="35"/>
    </location>
</feature>
<dbReference type="InterPro" id="IPR006311">
    <property type="entry name" value="TAT_signal"/>
</dbReference>
<protein>
    <recommendedName>
        <fullName evidence="7">Outer membrane protein beta-barrel domain-containing protein</fullName>
    </recommendedName>
</protein>
<dbReference type="SUPFAM" id="SSF56925">
    <property type="entry name" value="OMPA-like"/>
    <property type="match status" value="1"/>
</dbReference>
<dbReference type="InterPro" id="IPR051692">
    <property type="entry name" value="OMP-like"/>
</dbReference>
<feature type="domain" description="Outer membrane protein beta-barrel" evidence="7">
    <location>
        <begin position="37"/>
        <end position="243"/>
    </location>
</feature>
<dbReference type="InterPro" id="IPR027385">
    <property type="entry name" value="Beta-barrel_OMP"/>
</dbReference>
<proteinExistence type="inferred from homology"/>